<dbReference type="KEGG" id="pry:Prubr_53520"/>
<dbReference type="Proteomes" id="UP000680866">
    <property type="component" value="Chromosome"/>
</dbReference>
<dbReference type="EMBL" id="AP023359">
    <property type="protein sequence ID" value="BCJ68331.1"/>
    <property type="molecule type" value="Genomic_DNA"/>
</dbReference>
<reference evidence="1" key="1">
    <citation type="submission" date="2020-08" db="EMBL/GenBank/DDBJ databases">
        <title>Whole genome shotgun sequence of Polymorphospora rubra NBRC 101157.</title>
        <authorList>
            <person name="Komaki H."/>
            <person name="Tamura T."/>
        </authorList>
    </citation>
    <scope>NUCLEOTIDE SEQUENCE</scope>
    <source>
        <strain evidence="1">NBRC 101157</strain>
    </source>
</reference>
<accession>A0A810N3Q5</accession>
<name>A0A810N3Q5_9ACTN</name>
<proteinExistence type="predicted"/>
<dbReference type="RefSeq" id="WP_212817596.1">
    <property type="nucleotide sequence ID" value="NZ_AP023359.1"/>
</dbReference>
<keyword evidence="2" id="KW-1185">Reference proteome</keyword>
<evidence type="ECO:0000313" key="2">
    <source>
        <dbReference type="Proteomes" id="UP000680866"/>
    </source>
</evidence>
<dbReference type="AlphaFoldDB" id="A0A810N3Q5"/>
<gene>
    <name evidence="1" type="ORF">Prubr_53520</name>
</gene>
<evidence type="ECO:0000313" key="1">
    <source>
        <dbReference type="EMBL" id="BCJ68331.1"/>
    </source>
</evidence>
<sequence>MSRTAELWRQGCVPAVSGHYRADGLAHVVDVDGAQLSYFRVRERFDVDALLAAHPENLAEIDETARLALPDGSGSLICGAGAHGSEGFFARVCGQEELVWVVFLLHGNPFERIGVSGSTATFSNNLDRSVDVDLRQPLFRTIGVTDGHPGQG</sequence>
<protein>
    <submittedName>
        <fullName evidence="1">Uncharacterized protein</fullName>
    </submittedName>
</protein>
<organism evidence="1 2">
    <name type="scientific">Polymorphospora rubra</name>
    <dbReference type="NCBI Taxonomy" id="338584"/>
    <lineage>
        <taxon>Bacteria</taxon>
        <taxon>Bacillati</taxon>
        <taxon>Actinomycetota</taxon>
        <taxon>Actinomycetes</taxon>
        <taxon>Micromonosporales</taxon>
        <taxon>Micromonosporaceae</taxon>
        <taxon>Polymorphospora</taxon>
    </lineage>
</organism>